<evidence type="ECO:0000256" key="4">
    <source>
        <dbReference type="SAM" id="SignalP"/>
    </source>
</evidence>
<reference evidence="6 7" key="1">
    <citation type="submission" date="2024-07" db="EMBL/GenBank/DDBJ databases">
        <title>Section-level genome sequencing and comparative genomics of Aspergillus sections Usti and Cavernicolus.</title>
        <authorList>
            <consortium name="Lawrence Berkeley National Laboratory"/>
            <person name="Nybo J.L."/>
            <person name="Vesth T.C."/>
            <person name="Theobald S."/>
            <person name="Frisvad J.C."/>
            <person name="Larsen T.O."/>
            <person name="Kjaerboelling I."/>
            <person name="Rothschild-Mancinelli K."/>
            <person name="Lyhne E.K."/>
            <person name="Kogle M.E."/>
            <person name="Barry K."/>
            <person name="Clum A."/>
            <person name="Na H."/>
            <person name="Ledsgaard L."/>
            <person name="Lin J."/>
            <person name="Lipzen A."/>
            <person name="Kuo A."/>
            <person name="Riley R."/>
            <person name="Mondo S."/>
            <person name="LaButti K."/>
            <person name="Haridas S."/>
            <person name="Pangalinan J."/>
            <person name="Salamov A.A."/>
            <person name="Simmons B.A."/>
            <person name="Magnuson J.K."/>
            <person name="Chen J."/>
            <person name="Drula E."/>
            <person name="Henrissat B."/>
            <person name="Wiebenga A."/>
            <person name="Lubbers R.J."/>
            <person name="Gomes A.C."/>
            <person name="Makela M.R."/>
            <person name="Stajich J."/>
            <person name="Grigoriev I.V."/>
            <person name="Mortensen U.H."/>
            <person name="De vries R.P."/>
            <person name="Baker S.E."/>
            <person name="Andersen M.R."/>
        </authorList>
    </citation>
    <scope>NUCLEOTIDE SEQUENCE [LARGE SCALE GENOMIC DNA]</scope>
    <source>
        <strain evidence="6 7">CBS 600.67</strain>
    </source>
</reference>
<dbReference type="PANTHER" id="PTHR34997:SF1">
    <property type="entry name" value="PEPTIDOGLYCAN-BINDING LYSIN DOMAIN"/>
    <property type="match status" value="1"/>
</dbReference>
<accession>A0ABR4HP35</accession>
<dbReference type="InterPro" id="IPR018392">
    <property type="entry name" value="LysM"/>
</dbReference>
<evidence type="ECO:0000259" key="5">
    <source>
        <dbReference type="PROSITE" id="PS51782"/>
    </source>
</evidence>
<dbReference type="EMBL" id="JBFXLS010000094">
    <property type="protein sequence ID" value="KAL2817249.1"/>
    <property type="molecule type" value="Genomic_DNA"/>
</dbReference>
<evidence type="ECO:0000313" key="6">
    <source>
        <dbReference type="EMBL" id="KAL2817249.1"/>
    </source>
</evidence>
<organism evidence="6 7">
    <name type="scientific">Aspergillus cavernicola</name>
    <dbReference type="NCBI Taxonomy" id="176166"/>
    <lineage>
        <taxon>Eukaryota</taxon>
        <taxon>Fungi</taxon>
        <taxon>Dikarya</taxon>
        <taxon>Ascomycota</taxon>
        <taxon>Pezizomycotina</taxon>
        <taxon>Eurotiomycetes</taxon>
        <taxon>Eurotiomycetidae</taxon>
        <taxon>Eurotiales</taxon>
        <taxon>Aspergillaceae</taxon>
        <taxon>Aspergillus</taxon>
        <taxon>Aspergillus subgen. Nidulantes</taxon>
    </lineage>
</organism>
<feature type="domain" description="LysM" evidence="5">
    <location>
        <begin position="509"/>
        <end position="555"/>
    </location>
</feature>
<evidence type="ECO:0000256" key="2">
    <source>
        <dbReference type="ARBA" id="ARBA00023026"/>
    </source>
</evidence>
<dbReference type="SUPFAM" id="SSF54106">
    <property type="entry name" value="LysM domain"/>
    <property type="match status" value="1"/>
</dbReference>
<feature type="domain" description="LysM" evidence="5">
    <location>
        <begin position="612"/>
        <end position="640"/>
    </location>
</feature>
<feature type="chain" id="PRO_5045910145" description="LysM domain-containing protein" evidence="4">
    <location>
        <begin position="21"/>
        <end position="640"/>
    </location>
</feature>
<dbReference type="InterPro" id="IPR052210">
    <property type="entry name" value="LysM1-like"/>
</dbReference>
<gene>
    <name evidence="6" type="ORF">BDW59DRAFT_166063</name>
</gene>
<feature type="signal peptide" evidence="4">
    <location>
        <begin position="1"/>
        <end position="20"/>
    </location>
</feature>
<evidence type="ECO:0000256" key="3">
    <source>
        <dbReference type="SAM" id="MobiDB-lite"/>
    </source>
</evidence>
<dbReference type="Gene3D" id="3.10.350.10">
    <property type="entry name" value="LysM domain"/>
    <property type="match status" value="5"/>
</dbReference>
<feature type="compositionally biased region" description="Low complexity" evidence="3">
    <location>
        <begin position="564"/>
        <end position="593"/>
    </location>
</feature>
<dbReference type="InterPro" id="IPR036779">
    <property type="entry name" value="LysM_dom_sf"/>
</dbReference>
<feature type="domain" description="LysM" evidence="5">
    <location>
        <begin position="213"/>
        <end position="258"/>
    </location>
</feature>
<comment type="caution">
    <text evidence="6">The sequence shown here is derived from an EMBL/GenBank/DDBJ whole genome shotgun (WGS) entry which is preliminary data.</text>
</comment>
<keyword evidence="7" id="KW-1185">Reference proteome</keyword>
<evidence type="ECO:0000313" key="7">
    <source>
        <dbReference type="Proteomes" id="UP001610335"/>
    </source>
</evidence>
<keyword evidence="4" id="KW-0732">Signal</keyword>
<sequence length="640" mass="68343">MAFVYLLVAGLAFTIGTGSATQFITENTLPSDSLSSGCAEALAADVACPRQIGSFTTGMYYPVAALEEACTASCQDALASYEEAVGAACSDSEVYDITESHAAPVSFIPTLLYYHFNKACIEDDGRWCNQVAASSSSENDTAADIDMCDNCFIKQFQFQAGSPMYGGFALQVNYSSLTQSCSKTGFPLASSTTPFPGPSATSIPPPSASCAGRTYTVQGNDTCQSISQSQGIGTAWMLQDNGLEAWCNNFPTEGDLCIESTCTPYVVRANDTCKSIALANSVSEVQLMTWNPIVGSSCRSIASSVGDNNNNDNLRAHGSASPNQLILKFGISLKDFLFLNAGVNNNCTNLYAEESYCVAPVGPIDQYPGHPDYIPPETSISTVPYTNLPKATYTPPKITGLPTSLPLAPGTRKDCFVYAVGSDLEVDIGFTFFTSVCDALAQGWGISLEELQNWNPSLNTTNSTACAPEDGYRYCMGAYNGATVTQTVGLEPTGTAYPIREGTTENCDEFEAVVPPMTCSTVLNRHGITIAQFYEWNPAVGEQCGNLWLNYRYCIRVGEPPIMTESSSATPTPTQTPTTTTPATTTTTTTSTAMYPDPPGPTQRGVASNCNAWHLVESSDGSCWAITQGYGITLEEFYEW</sequence>
<proteinExistence type="predicted"/>
<dbReference type="PROSITE" id="PS51782">
    <property type="entry name" value="LYSM"/>
    <property type="match status" value="3"/>
</dbReference>
<evidence type="ECO:0000256" key="1">
    <source>
        <dbReference type="ARBA" id="ARBA00022669"/>
    </source>
</evidence>
<dbReference type="Pfam" id="PF01476">
    <property type="entry name" value="LysM"/>
    <property type="match status" value="2"/>
</dbReference>
<keyword evidence="2" id="KW-0843">Virulence</keyword>
<feature type="region of interest" description="Disordered" evidence="3">
    <location>
        <begin position="563"/>
        <end position="602"/>
    </location>
</feature>
<keyword evidence="1" id="KW-0147">Chitin-binding</keyword>
<name>A0ABR4HP35_9EURO</name>
<protein>
    <recommendedName>
        <fullName evidence="5">LysM domain-containing protein</fullName>
    </recommendedName>
</protein>
<dbReference type="Proteomes" id="UP001610335">
    <property type="component" value="Unassembled WGS sequence"/>
</dbReference>
<dbReference type="PANTHER" id="PTHR34997">
    <property type="entry name" value="AM15"/>
    <property type="match status" value="1"/>
</dbReference>
<dbReference type="CDD" id="cd00118">
    <property type="entry name" value="LysM"/>
    <property type="match status" value="4"/>
</dbReference>